<comment type="caution">
    <text evidence="7">The sequence shown here is derived from an EMBL/GenBank/DDBJ whole genome shotgun (WGS) entry which is preliminary data.</text>
</comment>
<organism evidence="7">
    <name type="scientific">Sesamum radiatum</name>
    <name type="common">Black benniseed</name>
    <dbReference type="NCBI Taxonomy" id="300843"/>
    <lineage>
        <taxon>Eukaryota</taxon>
        <taxon>Viridiplantae</taxon>
        <taxon>Streptophyta</taxon>
        <taxon>Embryophyta</taxon>
        <taxon>Tracheophyta</taxon>
        <taxon>Spermatophyta</taxon>
        <taxon>Magnoliopsida</taxon>
        <taxon>eudicotyledons</taxon>
        <taxon>Gunneridae</taxon>
        <taxon>Pentapetalae</taxon>
        <taxon>asterids</taxon>
        <taxon>lamiids</taxon>
        <taxon>Lamiales</taxon>
        <taxon>Pedaliaceae</taxon>
        <taxon>Sesamum</taxon>
    </lineage>
</organism>
<protein>
    <submittedName>
        <fullName evidence="7">Aquaporin NIP5-1</fullName>
    </submittedName>
</protein>
<dbReference type="InterPro" id="IPR000425">
    <property type="entry name" value="MIP"/>
</dbReference>
<proteinExistence type="inferred from homology"/>
<evidence type="ECO:0000313" key="7">
    <source>
        <dbReference type="EMBL" id="KAL0304302.1"/>
    </source>
</evidence>
<reference evidence="7" key="1">
    <citation type="submission" date="2020-06" db="EMBL/GenBank/DDBJ databases">
        <authorList>
            <person name="Li T."/>
            <person name="Hu X."/>
            <person name="Zhang T."/>
            <person name="Song X."/>
            <person name="Zhang H."/>
            <person name="Dai N."/>
            <person name="Sheng W."/>
            <person name="Hou X."/>
            <person name="Wei L."/>
        </authorList>
    </citation>
    <scope>NUCLEOTIDE SEQUENCE</scope>
    <source>
        <strain evidence="7">G02</strain>
        <tissue evidence="7">Leaf</tissue>
    </source>
</reference>
<dbReference type="InterPro" id="IPR034294">
    <property type="entry name" value="Aquaporin_transptr"/>
</dbReference>
<comment type="similarity">
    <text evidence="5">Belongs to the MIP/aquaporin (TC 1.A.8) family.</text>
</comment>
<dbReference type="AlphaFoldDB" id="A0AAW2KCX3"/>
<dbReference type="Gene3D" id="1.20.1080.10">
    <property type="entry name" value="Glycerol uptake facilitator protein"/>
    <property type="match status" value="1"/>
</dbReference>
<dbReference type="EMBL" id="JACGWJ010000029">
    <property type="protein sequence ID" value="KAL0304302.1"/>
    <property type="molecule type" value="Genomic_DNA"/>
</dbReference>
<keyword evidence="5" id="KW-0813">Transport</keyword>
<dbReference type="Pfam" id="PF00230">
    <property type="entry name" value="MIP"/>
    <property type="match status" value="1"/>
</dbReference>
<dbReference type="GO" id="GO:0016020">
    <property type="term" value="C:membrane"/>
    <property type="evidence" value="ECO:0007669"/>
    <property type="project" value="UniProtKB-SubCell"/>
</dbReference>
<gene>
    <name evidence="7" type="ORF">Sradi_6298300</name>
</gene>
<dbReference type="SUPFAM" id="SSF81338">
    <property type="entry name" value="Aquaporin-like"/>
    <property type="match status" value="1"/>
</dbReference>
<keyword evidence="2 5" id="KW-0812">Transmembrane</keyword>
<comment type="subcellular location">
    <subcellularLocation>
        <location evidence="1">Membrane</location>
        <topology evidence="1">Multi-pass membrane protein</topology>
    </subcellularLocation>
</comment>
<dbReference type="PANTHER" id="PTHR45724">
    <property type="entry name" value="AQUAPORIN NIP2-1"/>
    <property type="match status" value="1"/>
</dbReference>
<dbReference type="GO" id="GO:0015267">
    <property type="term" value="F:channel activity"/>
    <property type="evidence" value="ECO:0007669"/>
    <property type="project" value="InterPro"/>
</dbReference>
<dbReference type="PANTHER" id="PTHR45724:SF55">
    <property type="entry name" value="AQUAPORIN NIP3-2"/>
    <property type="match status" value="1"/>
</dbReference>
<keyword evidence="4 6" id="KW-0472">Membrane</keyword>
<evidence type="ECO:0000256" key="6">
    <source>
        <dbReference type="SAM" id="Phobius"/>
    </source>
</evidence>
<evidence type="ECO:0000256" key="1">
    <source>
        <dbReference type="ARBA" id="ARBA00004141"/>
    </source>
</evidence>
<name>A0AAW2KCX3_SESRA</name>
<evidence type="ECO:0000256" key="3">
    <source>
        <dbReference type="ARBA" id="ARBA00022989"/>
    </source>
</evidence>
<evidence type="ECO:0000256" key="2">
    <source>
        <dbReference type="ARBA" id="ARBA00022692"/>
    </source>
</evidence>
<dbReference type="InterPro" id="IPR023271">
    <property type="entry name" value="Aquaporin-like"/>
</dbReference>
<dbReference type="PRINTS" id="PR00783">
    <property type="entry name" value="MINTRINSICP"/>
</dbReference>
<accession>A0AAW2KCX3</accession>
<evidence type="ECO:0000256" key="4">
    <source>
        <dbReference type="ARBA" id="ARBA00023136"/>
    </source>
</evidence>
<reference evidence="7" key="2">
    <citation type="journal article" date="2024" name="Plant">
        <title>Genomic evolution and insights into agronomic trait innovations of Sesamum species.</title>
        <authorList>
            <person name="Miao H."/>
            <person name="Wang L."/>
            <person name="Qu L."/>
            <person name="Liu H."/>
            <person name="Sun Y."/>
            <person name="Le M."/>
            <person name="Wang Q."/>
            <person name="Wei S."/>
            <person name="Zheng Y."/>
            <person name="Lin W."/>
            <person name="Duan Y."/>
            <person name="Cao H."/>
            <person name="Xiong S."/>
            <person name="Wang X."/>
            <person name="Wei L."/>
            <person name="Li C."/>
            <person name="Ma Q."/>
            <person name="Ju M."/>
            <person name="Zhao R."/>
            <person name="Li G."/>
            <person name="Mu C."/>
            <person name="Tian Q."/>
            <person name="Mei H."/>
            <person name="Zhang T."/>
            <person name="Gao T."/>
            <person name="Zhang H."/>
        </authorList>
    </citation>
    <scope>NUCLEOTIDE SEQUENCE</scope>
    <source>
        <strain evidence="7">G02</strain>
    </source>
</reference>
<feature type="transmembrane region" description="Helical" evidence="6">
    <location>
        <begin position="39"/>
        <end position="68"/>
    </location>
</feature>
<keyword evidence="3 6" id="KW-1133">Transmembrane helix</keyword>
<sequence>MAGLRKCLPASIHLITYLSLARFLSCPSNLYLLHHHYIYVASCMFVYVGAEFVGTFILIFAAAAAPIVRRSRNPDREHSMLGAGSVNSRPVVSTGHISSACLNPSVTIAFASI</sequence>
<evidence type="ECO:0000256" key="5">
    <source>
        <dbReference type="RuleBase" id="RU000477"/>
    </source>
</evidence>